<dbReference type="EMBL" id="GBRH01230703">
    <property type="protein sequence ID" value="JAD67192.1"/>
    <property type="molecule type" value="Transcribed_RNA"/>
</dbReference>
<name>A0A0A9C6Q3_ARUDO</name>
<reference evidence="1" key="1">
    <citation type="submission" date="2014-09" db="EMBL/GenBank/DDBJ databases">
        <authorList>
            <person name="Magalhaes I.L.F."/>
            <person name="Oliveira U."/>
            <person name="Santos F.R."/>
            <person name="Vidigal T.H.D.A."/>
            <person name="Brescovit A.D."/>
            <person name="Santos A.J."/>
        </authorList>
    </citation>
    <scope>NUCLEOTIDE SEQUENCE</scope>
    <source>
        <tissue evidence="1">Shoot tissue taken approximately 20 cm above the soil surface</tissue>
    </source>
</reference>
<evidence type="ECO:0000313" key="1">
    <source>
        <dbReference type="EMBL" id="JAD67192.1"/>
    </source>
</evidence>
<accession>A0A0A9C6Q3</accession>
<sequence>MTNEAMTSGWREQDFAFLKPFPLDFS</sequence>
<reference evidence="1" key="2">
    <citation type="journal article" date="2015" name="Data Brief">
        <title>Shoot transcriptome of the giant reed, Arundo donax.</title>
        <authorList>
            <person name="Barrero R.A."/>
            <person name="Guerrero F.D."/>
            <person name="Moolhuijzen P."/>
            <person name="Goolsby J.A."/>
            <person name="Tidwell J."/>
            <person name="Bellgard S.E."/>
            <person name="Bellgard M.I."/>
        </authorList>
    </citation>
    <scope>NUCLEOTIDE SEQUENCE</scope>
    <source>
        <tissue evidence="1">Shoot tissue taken approximately 20 cm above the soil surface</tissue>
    </source>
</reference>
<proteinExistence type="predicted"/>
<dbReference type="AlphaFoldDB" id="A0A0A9C6Q3"/>
<protein>
    <submittedName>
        <fullName evidence="1">Uncharacterized protein</fullName>
    </submittedName>
</protein>
<organism evidence="1">
    <name type="scientific">Arundo donax</name>
    <name type="common">Giant reed</name>
    <name type="synonym">Donax arundinaceus</name>
    <dbReference type="NCBI Taxonomy" id="35708"/>
    <lineage>
        <taxon>Eukaryota</taxon>
        <taxon>Viridiplantae</taxon>
        <taxon>Streptophyta</taxon>
        <taxon>Embryophyta</taxon>
        <taxon>Tracheophyta</taxon>
        <taxon>Spermatophyta</taxon>
        <taxon>Magnoliopsida</taxon>
        <taxon>Liliopsida</taxon>
        <taxon>Poales</taxon>
        <taxon>Poaceae</taxon>
        <taxon>PACMAD clade</taxon>
        <taxon>Arundinoideae</taxon>
        <taxon>Arundineae</taxon>
        <taxon>Arundo</taxon>
    </lineage>
</organism>